<feature type="transmembrane region" description="Helical" evidence="8">
    <location>
        <begin position="283"/>
        <end position="306"/>
    </location>
</feature>
<accession>A0A1N6MC29</accession>
<dbReference type="GO" id="GO:0016020">
    <property type="term" value="C:membrane"/>
    <property type="evidence" value="ECO:0007669"/>
    <property type="project" value="UniProtKB-SubCell"/>
</dbReference>
<evidence type="ECO:0000256" key="4">
    <source>
        <dbReference type="ARBA" id="ARBA00022692"/>
    </source>
</evidence>
<keyword evidence="6 8" id="KW-0472">Membrane</keyword>
<evidence type="ECO:0000256" key="1">
    <source>
        <dbReference type="ARBA" id="ARBA00004141"/>
    </source>
</evidence>
<feature type="compositionally biased region" description="Basic and acidic residues" evidence="7">
    <location>
        <begin position="22"/>
        <end position="33"/>
    </location>
</feature>
<dbReference type="EMBL" id="LT671684">
    <property type="protein sequence ID" value="SIP56010.1"/>
    <property type="molecule type" value="Genomic_DNA"/>
</dbReference>
<dbReference type="Gene3D" id="1.20.1250.20">
    <property type="entry name" value="MFS general substrate transporter like domains"/>
    <property type="match status" value="1"/>
</dbReference>
<dbReference type="PROSITE" id="PS50850">
    <property type="entry name" value="MFS"/>
    <property type="match status" value="1"/>
</dbReference>
<feature type="region of interest" description="Disordered" evidence="7">
    <location>
        <begin position="1"/>
        <end position="74"/>
    </location>
</feature>
<sequence>MSTSEKPPVDGVENGGLSPSDPHNEGLFEDAHNTHSSSEINPISEKISNEHEEIPGLPKPENDEMVNPELDPENPLTRYTTKELTQIAEKFAVDNDLADKSDAFVKGALVARDPLGFERIEELDEDDRHWLRRELTHKWDHPAKVYYIVVVCSMAAAVQGMDETVINGANIIFPQQFGIHEEPGIVSQKTWLLGLVNSAPYLCCAVISCWLTDPINKYLGRKWTIFWTCFWSGATCFWSGFVNNWWHLFIARFFLGFGIGPKSATVPVYAAECAPPAIRGAMVMMWQMFTAFGIMMGYVMDLAFYYVKDRGTIVGLNWRLMLGSALIPALLVCCQVLFCPESPRWHLARGEISKAYECMRIIRHSDVQAARDTFYAHVLLLEEEAQKRGKNRFFELFTVPRNRRAAWASFIVMFMQQFCGINVIAYYSSNIFMESGFGAIQALLASFGFGAINFVFALPAVYTIDLFGRRALLLVTFPLMAIFLLFAGFCFYIDQDDPTNSPARVGCIALGIYLFSAVYSCGEGPVPFTYSAEAFPMYIRDLGMSFATATCWLFNFILAVTWPSLLAAFTPQGAFGWYAAWNVVGFFLVLCFLPETKNLTLEELDKVFSVPTRVHMKYQINVFKNAIQRNVLRKDLPKPPPLYAHEAGIGGTSHWSSKPTAEFSAA</sequence>
<dbReference type="InterPro" id="IPR050814">
    <property type="entry name" value="Myo-inositol_Transporter"/>
</dbReference>
<dbReference type="AlphaFoldDB" id="A0A1N6MC29"/>
<feature type="transmembrane region" description="Helical" evidence="8">
    <location>
        <begin position="248"/>
        <end position="271"/>
    </location>
</feature>
<comment type="similarity">
    <text evidence="2">Belongs to the major facilitator superfamily. Sugar transporter (TC 2.A.1.1) family.</text>
</comment>
<proteinExistence type="inferred from homology"/>
<evidence type="ECO:0000256" key="3">
    <source>
        <dbReference type="ARBA" id="ARBA00022448"/>
    </source>
</evidence>
<dbReference type="GO" id="GO:0015791">
    <property type="term" value="P:polyol transmembrane transport"/>
    <property type="evidence" value="ECO:0007669"/>
    <property type="project" value="UniProtKB-ARBA"/>
</dbReference>
<dbReference type="PROSITE" id="PS00216">
    <property type="entry name" value="SUGAR_TRANSPORT_1"/>
    <property type="match status" value="1"/>
</dbReference>
<evidence type="ECO:0000256" key="2">
    <source>
        <dbReference type="ARBA" id="ARBA00010992"/>
    </source>
</evidence>
<dbReference type="PRINTS" id="PR00171">
    <property type="entry name" value="SUGRTRNSPORT"/>
</dbReference>
<comment type="subcellular location">
    <subcellularLocation>
        <location evidence="1">Membrane</location>
        <topology evidence="1">Multi-pass membrane protein</topology>
    </subcellularLocation>
</comment>
<evidence type="ECO:0000256" key="5">
    <source>
        <dbReference type="ARBA" id="ARBA00022989"/>
    </source>
</evidence>
<evidence type="ECO:0000259" key="9">
    <source>
        <dbReference type="PROSITE" id="PS50850"/>
    </source>
</evidence>
<evidence type="ECO:0000256" key="6">
    <source>
        <dbReference type="ARBA" id="ARBA00023136"/>
    </source>
</evidence>
<feature type="domain" description="Major facilitator superfamily (MFS) profile" evidence="9">
    <location>
        <begin position="148"/>
        <end position="597"/>
    </location>
</feature>
<keyword evidence="3" id="KW-0813">Transport</keyword>
<dbReference type="Pfam" id="PF00083">
    <property type="entry name" value="Sugar_tr"/>
    <property type="match status" value="1"/>
</dbReference>
<feature type="transmembrane region" description="Helical" evidence="8">
    <location>
        <begin position="439"/>
        <end position="464"/>
    </location>
</feature>
<dbReference type="InterPro" id="IPR005828">
    <property type="entry name" value="MFS_sugar_transport-like"/>
</dbReference>
<feature type="transmembrane region" description="Helical" evidence="8">
    <location>
        <begin position="471"/>
        <end position="495"/>
    </location>
</feature>
<feature type="compositionally biased region" description="Acidic residues" evidence="7">
    <location>
        <begin position="63"/>
        <end position="72"/>
    </location>
</feature>
<dbReference type="GO" id="GO:0015798">
    <property type="term" value="P:myo-inositol transport"/>
    <property type="evidence" value="ECO:0007669"/>
    <property type="project" value="UniProtKB-ARBA"/>
</dbReference>
<keyword evidence="4 8" id="KW-0812">Transmembrane</keyword>
<dbReference type="InterPro" id="IPR003663">
    <property type="entry name" value="Sugar/inositol_transpt"/>
</dbReference>
<dbReference type="NCBIfam" id="TIGR00879">
    <property type="entry name" value="SP"/>
    <property type="match status" value="1"/>
</dbReference>
<feature type="transmembrane region" description="Helical" evidence="8">
    <location>
        <begin position="501"/>
        <end position="521"/>
    </location>
</feature>
<evidence type="ECO:0000313" key="10">
    <source>
        <dbReference type="EMBL" id="SIP56010.1"/>
    </source>
</evidence>
<feature type="transmembrane region" description="Helical" evidence="8">
    <location>
        <begin position="405"/>
        <end position="427"/>
    </location>
</feature>
<evidence type="ECO:0000256" key="7">
    <source>
        <dbReference type="SAM" id="MobiDB-lite"/>
    </source>
</evidence>
<keyword evidence="5 8" id="KW-1133">Transmembrane helix</keyword>
<gene>
    <name evidence="10" type="ORF">YAAL0_S02-26940g</name>
</gene>
<organism evidence="10">
    <name type="scientific">Yarrowia alimentaria</name>
    <dbReference type="NCBI Taxonomy" id="479092"/>
    <lineage>
        <taxon>Eukaryota</taxon>
        <taxon>Fungi</taxon>
        <taxon>Dikarya</taxon>
        <taxon>Ascomycota</taxon>
        <taxon>Saccharomycotina</taxon>
        <taxon>Dipodascomycetes</taxon>
        <taxon>Dipodascales</taxon>
        <taxon>Dipodascales incertae sedis</taxon>
        <taxon>Yarrowia</taxon>
    </lineage>
</organism>
<feature type="transmembrane region" description="Helical" evidence="8">
    <location>
        <begin position="542"/>
        <end position="562"/>
    </location>
</feature>
<dbReference type="SUPFAM" id="SSF103473">
    <property type="entry name" value="MFS general substrate transporter"/>
    <property type="match status" value="1"/>
</dbReference>
<dbReference type="InterPro" id="IPR020846">
    <property type="entry name" value="MFS_dom"/>
</dbReference>
<feature type="transmembrane region" description="Helical" evidence="8">
    <location>
        <begin position="223"/>
        <end position="242"/>
    </location>
</feature>
<dbReference type="GO" id="GO:0022857">
    <property type="term" value="F:transmembrane transporter activity"/>
    <property type="evidence" value="ECO:0007669"/>
    <property type="project" value="InterPro"/>
</dbReference>
<reference evidence="10" key="1">
    <citation type="submission" date="2016-11" db="EMBL/GenBank/DDBJ databases">
        <authorList>
            <person name="Jaros S."/>
            <person name="Januszkiewicz K."/>
            <person name="Wedrychowicz H."/>
        </authorList>
    </citation>
    <scope>NUCLEOTIDE SEQUENCE</scope>
    <source>
        <strain evidence="10">CBS 10151</strain>
    </source>
</reference>
<dbReference type="InterPro" id="IPR036259">
    <property type="entry name" value="MFS_trans_sf"/>
</dbReference>
<evidence type="ECO:0000256" key="8">
    <source>
        <dbReference type="SAM" id="Phobius"/>
    </source>
</evidence>
<name>A0A1N6MC29_9ASCO</name>
<feature type="transmembrane region" description="Helical" evidence="8">
    <location>
        <begin position="574"/>
        <end position="593"/>
    </location>
</feature>
<dbReference type="PANTHER" id="PTHR48020:SF25">
    <property type="entry name" value="SUGAR TRANSPORTER, PUTATIVE (AFU_ORTHOLOGUE AFUA_7G05830)-RELATED"/>
    <property type="match status" value="1"/>
</dbReference>
<protein>
    <submittedName>
        <fullName evidence="10">Putative Sugar Porter</fullName>
    </submittedName>
</protein>
<dbReference type="InterPro" id="IPR005829">
    <property type="entry name" value="Sugar_transporter_CS"/>
</dbReference>
<dbReference type="FunFam" id="1.20.1250.20:FF:000100">
    <property type="entry name" value="MFS sugar transporter, putative"/>
    <property type="match status" value="1"/>
</dbReference>
<dbReference type="PANTHER" id="PTHR48020">
    <property type="entry name" value="PROTON MYO-INOSITOL COTRANSPORTER"/>
    <property type="match status" value="1"/>
</dbReference>
<reference evidence="10" key="2">
    <citation type="submission" date="2016-12" db="EMBL/GenBank/DDBJ databases">
        <title>Characterization of hexose transporters in Yarrowia lipolytica reveals new groups of Sugar Porters involved in yeast growth.</title>
        <authorList>
            <person name="Lazar Z."/>
            <person name="Neuveglise C."/>
            <person name="Rossignol T."/>
            <person name="Devillers H."/>
            <person name="Morin N."/>
            <person name="Robak M."/>
            <person name="Nicaud J.-M."/>
            <person name="Crutz-Le Coq A.-M."/>
        </authorList>
    </citation>
    <scope>NUCLEOTIDE SEQUENCE</scope>
    <source>
        <strain evidence="10">CBS 10151</strain>
    </source>
</reference>